<keyword evidence="1" id="KW-0378">Hydrolase</keyword>
<organism evidence="3 5">
    <name type="scientific">[Clostridium] leptum DSM 753</name>
    <dbReference type="NCBI Taxonomy" id="428125"/>
    <lineage>
        <taxon>Bacteria</taxon>
        <taxon>Bacillati</taxon>
        <taxon>Bacillota</taxon>
        <taxon>Clostridia</taxon>
        <taxon>Eubacteriales</taxon>
        <taxon>Oscillospiraceae</taxon>
        <taxon>Oscillospiraceae incertae sedis</taxon>
    </lineage>
</organism>
<dbReference type="InterPro" id="IPR013785">
    <property type="entry name" value="Aldolase_TIM"/>
</dbReference>
<dbReference type="EMBL" id="ABCB02000020">
    <property type="protein sequence ID" value="EDO59936.1"/>
    <property type="molecule type" value="Genomic_DNA"/>
</dbReference>
<dbReference type="SUPFAM" id="SSF51445">
    <property type="entry name" value="(Trans)glycosidases"/>
    <property type="match status" value="1"/>
</dbReference>
<sequence length="700" mass="79655">MKILSEYSLGDMSVRYVLAEDGQVGMELYPASMKPFIKEGRRYQVDPLVQWKKEGDAFPYGFANGMTMRNSETVSRMEYKEQKVEQSEEGICVTTVLEDALGSEILHILRYKNGDPALWVSTGIRNLGKKPIVLEFLASFSVGGITPFAEDEAVNRLIVHRIRSKWSAEGRLETRTASELLLDPSWSRHGAYSDKIGQKGSLPVRGYYPFEAVEDTKENVVWAACLACPSSWQMELYRRDDALCMSGGIADYDFGHWRKELRPGEYFRTAPACLTVCRQNVDSACQRLTQMWKKEDGQKELPVIFNEFCTTWGKPSDENISRILTALGSRPFQYFVIDAGWYADPVKGWESNMGDWEVSQELFPQGLKATVDKIKDAGFIPGIWFEMEICGKDSKAFWFEDHLLKRNGKVITAGGRRFWDMRDPWTQDYLSQKVIGFLEYYGFGYLKADYNESIGIGCDGAESLGEGLRQNMQAAQDFFRKIRDRLPGLVIEVCASGGHRMEPSMIELCDMVSFSDAHEEKEIPVIAANVHRMIPPGQSEIWAVLRAEDTGKRIVYSMANTFLGVMCLSGDVHTLSEGQWKLVDRGIEFYKAVSHIIRDGNTCFYGTEQNSWRCLEGWQGIVRYSHDHQEALCVIHRFECQQNTKVSLPVGEGYRIKMAYEELDHQIRLDNGSLTLEFEQDFEAVAVYLTKEPFAGQMSL</sequence>
<dbReference type="GO" id="GO:0016052">
    <property type="term" value="P:carbohydrate catabolic process"/>
    <property type="evidence" value="ECO:0007669"/>
    <property type="project" value="InterPro"/>
</dbReference>
<dbReference type="InterPro" id="IPR002252">
    <property type="entry name" value="Glyco_hydro_36"/>
</dbReference>
<evidence type="ECO:0000313" key="3">
    <source>
        <dbReference type="EMBL" id="EDO59936.1"/>
    </source>
</evidence>
<comment type="caution">
    <text evidence="3">The sequence shown here is derived from an EMBL/GenBank/DDBJ whole genome shotgun (WGS) entry which is preliminary data.</text>
</comment>
<keyword evidence="2" id="KW-0326">Glycosidase</keyword>
<dbReference type="OrthoDB" id="9758822at2"/>
<evidence type="ECO:0000256" key="2">
    <source>
        <dbReference type="ARBA" id="ARBA00023295"/>
    </source>
</evidence>
<dbReference type="Proteomes" id="UP000003490">
    <property type="component" value="Unassembled WGS sequence"/>
</dbReference>
<dbReference type="InterPro" id="IPR050985">
    <property type="entry name" value="Alpha-glycosidase_related"/>
</dbReference>
<dbReference type="EMBL" id="NOXF01000001">
    <property type="protein sequence ID" value="PEQ26065.1"/>
    <property type="molecule type" value="Genomic_DNA"/>
</dbReference>
<evidence type="ECO:0000313" key="5">
    <source>
        <dbReference type="Proteomes" id="UP000003490"/>
    </source>
</evidence>
<dbReference type="Gene3D" id="3.20.20.70">
    <property type="entry name" value="Aldolase class I"/>
    <property type="match status" value="1"/>
</dbReference>
<dbReference type="HOGENOM" id="CLU_018331_0_0_9"/>
<dbReference type="GO" id="GO:0004557">
    <property type="term" value="F:alpha-galactosidase activity"/>
    <property type="evidence" value="ECO:0007669"/>
    <property type="project" value="InterPro"/>
</dbReference>
<dbReference type="Gene3D" id="2.70.98.60">
    <property type="entry name" value="alpha-galactosidase from lactobacil brevis"/>
    <property type="match status" value="1"/>
</dbReference>
<dbReference type="PANTHER" id="PTHR43053:SF3">
    <property type="entry name" value="ALPHA-GALACTOSIDASE C-RELATED"/>
    <property type="match status" value="1"/>
</dbReference>
<gene>
    <name evidence="4" type="ORF">CH238_03490</name>
    <name evidence="3" type="ORF">CLOLEP_02753</name>
</gene>
<proteinExistence type="predicted"/>
<accession>A7VVY9</accession>
<name>A7VVY9_9FIRM</name>
<reference evidence="4 6" key="3">
    <citation type="submission" date="2017-07" db="EMBL/GenBank/DDBJ databases">
        <title>Prevalence of linear plasmids in Cutibacterium (Propionibacterium) acnes isolates obtained from prostatic tissue.</title>
        <authorList>
            <person name="Davidsson S."/>
            <person name="Carlsson J."/>
            <person name="Molling P."/>
            <person name="Andren O."/>
            <person name="Andersson S.-O."/>
            <person name="Brzuszkiewicz E."/>
            <person name="Poehlein A."/>
            <person name="Al-Zeer M."/>
            <person name="Brinkmann V."/>
            <person name="Scavenius C."/>
            <person name="Nazipi S."/>
            <person name="Soderquist B."/>
            <person name="Bruggemann H."/>
        </authorList>
    </citation>
    <scope>NUCLEOTIDE SEQUENCE [LARGE SCALE GENOMIC DNA]</scope>
    <source>
        <strain evidence="4 6">DSM 753</strain>
    </source>
</reference>
<dbReference type="CDD" id="cd14791">
    <property type="entry name" value="GH36"/>
    <property type="match status" value="1"/>
</dbReference>
<evidence type="ECO:0000313" key="4">
    <source>
        <dbReference type="EMBL" id="PEQ26065.1"/>
    </source>
</evidence>
<evidence type="ECO:0000313" key="6">
    <source>
        <dbReference type="Proteomes" id="UP000220611"/>
    </source>
</evidence>
<dbReference type="InterPro" id="IPR017853">
    <property type="entry name" value="GH"/>
</dbReference>
<dbReference type="Pfam" id="PF02065">
    <property type="entry name" value="Melibiase"/>
    <property type="match status" value="1"/>
</dbReference>
<dbReference type="PANTHER" id="PTHR43053">
    <property type="entry name" value="GLYCOSIDASE FAMILY 31"/>
    <property type="match status" value="1"/>
</dbReference>
<keyword evidence="6" id="KW-1185">Reference proteome</keyword>
<dbReference type="AlphaFoldDB" id="A7VVY9"/>
<reference evidence="3 5" key="2">
    <citation type="submission" date="2007-08" db="EMBL/GenBank/DDBJ databases">
        <authorList>
            <person name="Fulton L."/>
            <person name="Clifton S."/>
            <person name="Fulton B."/>
            <person name="Xu J."/>
            <person name="Minx P."/>
            <person name="Pepin K.H."/>
            <person name="Johnson M."/>
            <person name="Thiruvilangam P."/>
            <person name="Bhonagiri V."/>
            <person name="Nash W.E."/>
            <person name="Wang C."/>
            <person name="Mardis E.R."/>
            <person name="Wilson R.K."/>
        </authorList>
    </citation>
    <scope>NUCLEOTIDE SEQUENCE [LARGE SCALE GENOMIC DNA]</scope>
    <source>
        <strain evidence="3 5">DSM 753</strain>
    </source>
</reference>
<dbReference type="InterPro" id="IPR038417">
    <property type="entry name" value="Alpga-gal_N_sf"/>
</dbReference>
<reference evidence="3 5" key="1">
    <citation type="submission" date="2007-08" db="EMBL/GenBank/DDBJ databases">
        <title>Draft genome sequence of Clostridium leptum (DSM 753).</title>
        <authorList>
            <person name="Sudarsanam P."/>
            <person name="Ley R."/>
            <person name="Guruge J."/>
            <person name="Turnbaugh P.J."/>
            <person name="Mahowald M."/>
            <person name="Liep D."/>
            <person name="Gordon J."/>
        </authorList>
    </citation>
    <scope>NUCLEOTIDE SEQUENCE [LARGE SCALE GENOMIC DNA]</scope>
    <source>
        <strain evidence="3 5">DSM 753</strain>
    </source>
</reference>
<dbReference type="eggNOG" id="COG3345">
    <property type="taxonomic scope" value="Bacteria"/>
</dbReference>
<evidence type="ECO:0000256" key="1">
    <source>
        <dbReference type="ARBA" id="ARBA00022801"/>
    </source>
</evidence>
<protein>
    <submittedName>
        <fullName evidence="3">Alpha-galactosidase</fullName>
    </submittedName>
</protein>
<dbReference type="Proteomes" id="UP000220611">
    <property type="component" value="Unassembled WGS sequence"/>
</dbReference>